<reference evidence="2" key="1">
    <citation type="submission" date="2020-05" db="EMBL/GenBank/DDBJ databases">
        <title>Phylogenomic resolution of chytrid fungi.</title>
        <authorList>
            <person name="Stajich J.E."/>
            <person name="Amses K."/>
            <person name="Simmons R."/>
            <person name="Seto K."/>
            <person name="Myers J."/>
            <person name="Bonds A."/>
            <person name="Quandt C.A."/>
            <person name="Barry K."/>
            <person name="Liu P."/>
            <person name="Grigoriev I."/>
            <person name="Longcore J.E."/>
            <person name="James T.Y."/>
        </authorList>
    </citation>
    <scope>NUCLEOTIDE SEQUENCE</scope>
    <source>
        <strain evidence="2">JEL0379</strain>
    </source>
</reference>
<sequence>MMATTARAYMTRPGLSFRCAPPFGRAFPSNGGAGAFSRPASSRNYTTGFQRVYDQGGQQAFNLFAGFKVLPGAVADERFANRDGKGKASKATGGRRPARSSVSTRRAPKAKSVKAAAFGDAKKAAVCDENVSVAPAVAAAAAAPTTLVAKKTFRDLSKLPASVEECQESVTLSIFLYGPPAWEMDTVHPGATTRISPALISELRTLAAIHRDHLTAVATTLETLLAHGFGDVSVVEYDDNGVYELVVRFPRGYGRDRVVDCLIVMGIDPCSESFRMECHRRVEKGIDAEADVVEQPPAAEPMNCDDVAAGSRTCKDSENGSVFGEFPWRRAHSPSRGSLALLSPAGPAALSAASSANDFLLMLDEMRGARMSFSA</sequence>
<evidence type="ECO:0000313" key="3">
    <source>
        <dbReference type="Proteomes" id="UP001212152"/>
    </source>
</evidence>
<evidence type="ECO:0000313" key="2">
    <source>
        <dbReference type="EMBL" id="KAJ3170862.1"/>
    </source>
</evidence>
<protein>
    <submittedName>
        <fullName evidence="2">Uncharacterized protein</fullName>
    </submittedName>
</protein>
<evidence type="ECO:0000256" key="1">
    <source>
        <dbReference type="SAM" id="MobiDB-lite"/>
    </source>
</evidence>
<feature type="region of interest" description="Disordered" evidence="1">
    <location>
        <begin position="80"/>
        <end position="108"/>
    </location>
</feature>
<gene>
    <name evidence="2" type="ORF">HDU87_008690</name>
</gene>
<name>A0AAD5TCM8_9FUNG</name>
<accession>A0AAD5TCM8</accession>
<dbReference type="Proteomes" id="UP001212152">
    <property type="component" value="Unassembled WGS sequence"/>
</dbReference>
<dbReference type="EMBL" id="JADGJQ010000092">
    <property type="protein sequence ID" value="KAJ3170862.1"/>
    <property type="molecule type" value="Genomic_DNA"/>
</dbReference>
<proteinExistence type="predicted"/>
<organism evidence="2 3">
    <name type="scientific">Geranomyces variabilis</name>
    <dbReference type="NCBI Taxonomy" id="109894"/>
    <lineage>
        <taxon>Eukaryota</taxon>
        <taxon>Fungi</taxon>
        <taxon>Fungi incertae sedis</taxon>
        <taxon>Chytridiomycota</taxon>
        <taxon>Chytridiomycota incertae sedis</taxon>
        <taxon>Chytridiomycetes</taxon>
        <taxon>Spizellomycetales</taxon>
        <taxon>Powellomycetaceae</taxon>
        <taxon>Geranomyces</taxon>
    </lineage>
</organism>
<dbReference type="AlphaFoldDB" id="A0AAD5TCM8"/>
<comment type="caution">
    <text evidence="2">The sequence shown here is derived from an EMBL/GenBank/DDBJ whole genome shotgun (WGS) entry which is preliminary data.</text>
</comment>
<keyword evidence="3" id="KW-1185">Reference proteome</keyword>